<keyword evidence="4" id="KW-1003">Cell membrane</keyword>
<dbReference type="CDD" id="cd06550">
    <property type="entry name" value="TM_ABC_iron-siderophores_like"/>
    <property type="match status" value="1"/>
</dbReference>
<feature type="transmembrane region" description="Helical" evidence="8">
    <location>
        <begin position="285"/>
        <end position="309"/>
    </location>
</feature>
<feature type="transmembrane region" description="Helical" evidence="8">
    <location>
        <begin position="122"/>
        <end position="145"/>
    </location>
</feature>
<evidence type="ECO:0000256" key="3">
    <source>
        <dbReference type="ARBA" id="ARBA00022448"/>
    </source>
</evidence>
<evidence type="ECO:0000313" key="9">
    <source>
        <dbReference type="EMBL" id="PWB07897.1"/>
    </source>
</evidence>
<dbReference type="Proteomes" id="UP000244925">
    <property type="component" value="Unassembled WGS sequence"/>
</dbReference>
<comment type="subcellular location">
    <subcellularLocation>
        <location evidence="1">Cell membrane</location>
        <topology evidence="1">Multi-pass membrane protein</topology>
    </subcellularLocation>
</comment>
<evidence type="ECO:0000256" key="5">
    <source>
        <dbReference type="ARBA" id="ARBA00022692"/>
    </source>
</evidence>
<gene>
    <name evidence="9" type="ORF">C5O25_05925</name>
</gene>
<accession>A0A2V1IVI8</accession>
<organism evidence="9 10">
    <name type="scientific">Paramuribaculum intestinale</name>
    <dbReference type="NCBI Taxonomy" id="2094151"/>
    <lineage>
        <taxon>Bacteria</taxon>
        <taxon>Pseudomonadati</taxon>
        <taxon>Bacteroidota</taxon>
        <taxon>Bacteroidia</taxon>
        <taxon>Bacteroidales</taxon>
        <taxon>Muribaculaceae</taxon>
        <taxon>Paramuribaculum</taxon>
    </lineage>
</organism>
<dbReference type="GO" id="GO:0005886">
    <property type="term" value="C:plasma membrane"/>
    <property type="evidence" value="ECO:0007669"/>
    <property type="project" value="UniProtKB-SubCell"/>
</dbReference>
<dbReference type="EMBL" id="PUBV01000009">
    <property type="protein sequence ID" value="PWB07897.1"/>
    <property type="molecule type" value="Genomic_DNA"/>
</dbReference>
<dbReference type="SUPFAM" id="SSF81345">
    <property type="entry name" value="ABC transporter involved in vitamin B12 uptake, BtuC"/>
    <property type="match status" value="1"/>
</dbReference>
<keyword evidence="5 8" id="KW-0812">Transmembrane</keyword>
<dbReference type="PANTHER" id="PTHR30472">
    <property type="entry name" value="FERRIC ENTEROBACTIN TRANSPORT SYSTEM PERMEASE PROTEIN"/>
    <property type="match status" value="1"/>
</dbReference>
<dbReference type="RefSeq" id="WP_107035814.1">
    <property type="nucleotide sequence ID" value="NZ_CAOMDK010000009.1"/>
</dbReference>
<dbReference type="GO" id="GO:0022857">
    <property type="term" value="F:transmembrane transporter activity"/>
    <property type="evidence" value="ECO:0007669"/>
    <property type="project" value="InterPro"/>
</dbReference>
<comment type="similarity">
    <text evidence="2">Belongs to the binding-protein-dependent transport system permease family. FecCD subfamily.</text>
</comment>
<keyword evidence="7 8" id="KW-0472">Membrane</keyword>
<evidence type="ECO:0000256" key="8">
    <source>
        <dbReference type="SAM" id="Phobius"/>
    </source>
</evidence>
<proteinExistence type="inferred from homology"/>
<dbReference type="PANTHER" id="PTHR30472:SF41">
    <property type="entry name" value="TRANSPORT SYSTEM PERMEASE PROTEIN"/>
    <property type="match status" value="1"/>
</dbReference>
<dbReference type="Gene3D" id="1.10.3470.10">
    <property type="entry name" value="ABC transporter involved in vitamin B12 uptake, BtuC"/>
    <property type="match status" value="1"/>
</dbReference>
<protein>
    <submittedName>
        <fullName evidence="9">Iron ABC transporter permease</fullName>
    </submittedName>
</protein>
<dbReference type="Pfam" id="PF01032">
    <property type="entry name" value="FecCD"/>
    <property type="match status" value="1"/>
</dbReference>
<feature type="transmembrane region" description="Helical" evidence="8">
    <location>
        <begin position="152"/>
        <end position="172"/>
    </location>
</feature>
<evidence type="ECO:0000256" key="1">
    <source>
        <dbReference type="ARBA" id="ARBA00004651"/>
    </source>
</evidence>
<feature type="transmembrane region" description="Helical" evidence="8">
    <location>
        <begin position="58"/>
        <end position="78"/>
    </location>
</feature>
<evidence type="ECO:0000256" key="6">
    <source>
        <dbReference type="ARBA" id="ARBA00022989"/>
    </source>
</evidence>
<reference evidence="10" key="1">
    <citation type="submission" date="2018-02" db="EMBL/GenBank/DDBJ databases">
        <authorList>
            <person name="Clavel T."/>
            <person name="Strowig T."/>
        </authorList>
    </citation>
    <scope>NUCLEOTIDE SEQUENCE [LARGE SCALE GENOMIC DNA]</scope>
    <source>
        <strain evidence="10">DSM 100764</strain>
    </source>
</reference>
<dbReference type="InterPro" id="IPR037294">
    <property type="entry name" value="ABC_BtuC-like"/>
</dbReference>
<dbReference type="GeneID" id="93424088"/>
<feature type="transmembrane region" description="Helical" evidence="8">
    <location>
        <begin position="90"/>
        <end position="110"/>
    </location>
</feature>
<dbReference type="AlphaFoldDB" id="A0A2V1IVI8"/>
<keyword evidence="10" id="KW-1185">Reference proteome</keyword>
<feature type="transmembrane region" description="Helical" evidence="8">
    <location>
        <begin position="315"/>
        <end position="332"/>
    </location>
</feature>
<dbReference type="GO" id="GO:0033214">
    <property type="term" value="P:siderophore-iron import into cell"/>
    <property type="evidence" value="ECO:0007669"/>
    <property type="project" value="TreeGrafter"/>
</dbReference>
<dbReference type="InterPro" id="IPR000522">
    <property type="entry name" value="ABC_transptr_permease_BtuC"/>
</dbReference>
<evidence type="ECO:0000256" key="2">
    <source>
        <dbReference type="ARBA" id="ARBA00007935"/>
    </source>
</evidence>
<keyword evidence="3" id="KW-0813">Transport</keyword>
<evidence type="ECO:0000256" key="4">
    <source>
        <dbReference type="ARBA" id="ARBA00022475"/>
    </source>
</evidence>
<feature type="transmembrane region" description="Helical" evidence="8">
    <location>
        <begin position="192"/>
        <end position="218"/>
    </location>
</feature>
<evidence type="ECO:0000313" key="10">
    <source>
        <dbReference type="Proteomes" id="UP000244925"/>
    </source>
</evidence>
<evidence type="ECO:0000256" key="7">
    <source>
        <dbReference type="ARBA" id="ARBA00023136"/>
    </source>
</evidence>
<comment type="caution">
    <text evidence="9">The sequence shown here is derived from an EMBL/GenBank/DDBJ whole genome shotgun (WGS) entry which is preliminary data.</text>
</comment>
<keyword evidence="6 8" id="KW-1133">Transmembrane helix</keyword>
<name>A0A2V1IVI8_9BACT</name>
<sequence>MNATAVRFAALILLTAVLAALNVYFGSVDIPARTVTDVLTGSGAQHGAVEYIILSSRIPQMLTAIIAGAALAASGLLLQTAFRNPLAGPSVLGINSGASLGVAVVILLFGGSVSAGVMSWSGYAAVMAGAFVGSLAVIGVLLALSAVIRSDLMLLIVGVMIGYLASSLIMLLNYTSTADGIQSYVMWGMGNFSGVTSSSLPMFALIAGAGIVLSLLLVKPLNIVQLGADYASSLGVNLGRVRNMLLLATGLLSSSVTAFCGPIAFIGLAMPHVARMIFRTADHRVLLPATLVVGAAVALLCNLICVLPAHMVLPLNAVTPVVGVPVILYVILRRGRRS</sequence>